<evidence type="ECO:0000256" key="1">
    <source>
        <dbReference type="ARBA" id="ARBA00007613"/>
    </source>
</evidence>
<protein>
    <recommendedName>
        <fullName evidence="2">Protein CyaE</fullName>
    </recommendedName>
</protein>
<accession>A0A6J5DHX3</accession>
<evidence type="ECO:0000256" key="2">
    <source>
        <dbReference type="PIRNR" id="PIRNR001892"/>
    </source>
</evidence>
<keyword evidence="2" id="KW-0472">Membrane</keyword>
<keyword evidence="2" id="KW-0204">Cytolysis</keyword>
<dbReference type="GO" id="GO:0015562">
    <property type="term" value="F:efflux transmembrane transporter activity"/>
    <property type="evidence" value="ECO:0007669"/>
    <property type="project" value="InterPro"/>
</dbReference>
<dbReference type="InterPro" id="IPR028351">
    <property type="entry name" value="CyaE"/>
</dbReference>
<dbReference type="Gene3D" id="1.20.1600.10">
    <property type="entry name" value="Outer membrane efflux proteins (OEP)"/>
    <property type="match status" value="1"/>
</dbReference>
<keyword evidence="4" id="KW-1185">Reference proteome</keyword>
<dbReference type="PIRSF" id="PIRSF001892">
    <property type="entry name" value="CyaE"/>
    <property type="match status" value="1"/>
</dbReference>
<dbReference type="Pfam" id="PF02321">
    <property type="entry name" value="OEP"/>
    <property type="match status" value="2"/>
</dbReference>
<keyword evidence="2" id="KW-0354">Hemolysis</keyword>
<evidence type="ECO:0000313" key="4">
    <source>
        <dbReference type="Proteomes" id="UP000494329"/>
    </source>
</evidence>
<comment type="function">
    <text evidence="2">CyaE is necessary for transport of calmodulin-sensitive adenylate cyclase-hemolysin (cyclolysin).</text>
</comment>
<comment type="similarity">
    <text evidence="1 2">Belongs to the outer membrane factor (OMF) (TC 1.B.17) family.</text>
</comment>
<dbReference type="Proteomes" id="UP000494329">
    <property type="component" value="Unassembled WGS sequence"/>
</dbReference>
<dbReference type="PANTHER" id="PTHR30203">
    <property type="entry name" value="OUTER MEMBRANE CATION EFFLUX PROTEIN"/>
    <property type="match status" value="1"/>
</dbReference>
<gene>
    <name evidence="3" type="primary">bepC</name>
    <name evidence="3" type="ORF">LMG29739_01548</name>
</gene>
<comment type="subcellular location">
    <subcellularLocation>
        <location evidence="2">Cell outer membrane</location>
        <topology evidence="2">Peripheral membrane protein</topology>
    </subcellularLocation>
</comment>
<dbReference type="SUPFAM" id="SSF56954">
    <property type="entry name" value="Outer membrane efflux proteins (OEP)"/>
    <property type="match status" value="1"/>
</dbReference>
<evidence type="ECO:0000313" key="3">
    <source>
        <dbReference type="EMBL" id="CAB3752645.1"/>
    </source>
</evidence>
<dbReference type="PANTHER" id="PTHR30203:SF29">
    <property type="entry name" value="PROTEIN CYAE"/>
    <property type="match status" value="1"/>
</dbReference>
<dbReference type="InterPro" id="IPR003423">
    <property type="entry name" value="OMP_efflux"/>
</dbReference>
<keyword evidence="2" id="KW-0998">Cell outer membrane</keyword>
<dbReference type="AlphaFoldDB" id="A0A6J5DHX3"/>
<sequence>MSVKASLNVEDSCVAASSALRYALSVVLAAVLLHTIPASAQAIASVDIPCVSLAPAAPLRLNEALDRALCSHPLTSRAWAEVQVRAARAGQAQASRLPTISAVLSGSANRSDASSSSAYRPNDAYAGTVRAAELTFEWVLFDFGARSAEVTRTRELLASAHQTFNAAVIDVLYSTARDYFAALTARASADAARETLSNASQSLEAASARLHAGAASKADELQARTARGQAALASLNAQAAYDEAIGTLASDIGLLPDEPLTLADTPSSTYGNTPQRGAVRTMIDDALQAHPRVLAARAEQDATAAAIDSMRAQALPSVALQAGLSASRRAAVGGGDAGGLPSRSHSSYAGVRVTIPLFEGFASVYRIGEARAQAEVQRAAVQETERQVALEVWKSYQRVGAAQGALREAQALQEDAALAFDAARARYRSGVASIVELLRAQDALSDARRQRIIATAEWFVARLSLAASVGRPDSEGFLLE</sequence>
<name>A0A6J5DHX3_9BURK</name>
<keyword evidence="2" id="KW-0813">Transport</keyword>
<organism evidence="3 4">
    <name type="scientific">Paraburkholderia solisilvae</name>
    <dbReference type="NCBI Taxonomy" id="624376"/>
    <lineage>
        <taxon>Bacteria</taxon>
        <taxon>Pseudomonadati</taxon>
        <taxon>Pseudomonadota</taxon>
        <taxon>Betaproteobacteria</taxon>
        <taxon>Burkholderiales</taxon>
        <taxon>Burkholderiaceae</taxon>
        <taxon>Paraburkholderia</taxon>
    </lineage>
</organism>
<dbReference type="EMBL" id="CADIKF010000009">
    <property type="protein sequence ID" value="CAB3752645.1"/>
    <property type="molecule type" value="Genomic_DNA"/>
</dbReference>
<dbReference type="GO" id="GO:0031640">
    <property type="term" value="P:killing of cells of another organism"/>
    <property type="evidence" value="ECO:0007669"/>
    <property type="project" value="UniProtKB-KW"/>
</dbReference>
<proteinExistence type="inferred from homology"/>
<dbReference type="InterPro" id="IPR010131">
    <property type="entry name" value="MdtP/NodT-like"/>
</dbReference>
<dbReference type="RefSeq" id="WP_281364011.1">
    <property type="nucleotide sequence ID" value="NZ_CADIKF010000009.1"/>
</dbReference>
<reference evidence="3 4" key="1">
    <citation type="submission" date="2020-04" db="EMBL/GenBank/DDBJ databases">
        <authorList>
            <person name="De Canck E."/>
        </authorList>
    </citation>
    <scope>NUCLEOTIDE SEQUENCE [LARGE SCALE GENOMIC DNA]</scope>
    <source>
        <strain evidence="3 4">LMG 29739</strain>
    </source>
</reference>
<dbReference type="GO" id="GO:0009279">
    <property type="term" value="C:cell outer membrane"/>
    <property type="evidence" value="ECO:0007669"/>
    <property type="project" value="UniProtKB-SubCell"/>
</dbReference>